<evidence type="ECO:0000256" key="6">
    <source>
        <dbReference type="ARBA" id="ARBA00023237"/>
    </source>
</evidence>
<dbReference type="Gene3D" id="2.60.40.1120">
    <property type="entry name" value="Carboxypeptidase-like, regulatory domain"/>
    <property type="match status" value="1"/>
</dbReference>
<sequence>MNTFLYRGIIFLVWAFLPVLILAQETSGVLKGRVTNVMGQPLSGVTVTIKGKSVKTLTDSIGGFTLSATSSGDLILFSILGYLPKSQSVTTEKTILVTLLQSAEMIEDVIVIGYGTTTKRDLTGAVGKASVADMQKAPVVNFEEALAGRVAGVQVSSNDGQPGAELNIVVRGNNSVTQDNSPLYVIDGFPVESSVGNTVNQEEIESIEVLKDASATAIYGARGANGVVIITTKKGKVGPPVISYSGWVGVNNIIKKQKMLDPYEFVKYQLEQNPTLYTKIYLRDNQTLEDYKNMPGVNWQDKVFKQAITHSHNAAIRGGNARTRFALSGSVIDQDGILINSGFNKYQGRLVLDQTVNDKLKVGVNLNYTAYKRYGTIVSEQGASPTASLMYSILGFRPVTGNALTDATLLDDLYDPDMDPSAGTDLRINPYLSASNEYNPLFSASLMANGYLEYKISKDLVFKTTGGYTKTNQRREVFFNSNSRGGHRFTNNKVNGSIWNNEITNLLNENTLSYTKKINKQHTLKALAGFTMQDIRTYSNGFSSILVPNEALGMKGLDEGQITTAPITDMSNGLLSYLGRIDYNYLSKYLVTLSYRADGSSKFPKANRWGYFPSAAIAWRIKEESFMKSLAWLHDAKLRTGIGATGNNRVSDYASLSALQMNPSTGYSMGNNAGPGLVPTTLGNPTLKWETTVQTNIGLDLSFLKNRITFTTDYYHKETEDLLLNATLAPSMGFLTGFKNIGQVSNSGLEFTLETQNIRTPNFSWNSSFNIAFNKNKVLALNEDEPSMATRVTWGNFNNAYPYIAIPGQPIAMFYGYLFDGVYQYADFNRDSKGDYILKPGVPNNGNPRTSIKPGDIRFKDINGDGEVNGYDLTIIGNPNPKHIGGFNNNFTYKNLDLNVFFQWSYGGDVLNANRIEFEGGDPVARGFLNMFASFADRWTPENQTNDLYRIGGQGPAVYSSRTIEDGSYLRLKTVALGYTFNTKQLKRLKMNSIRAYLSAQNLVTWTNYSGSDPEVNTRPSALTPSFDWSAYPRPRTITFGLDIKF</sequence>
<dbReference type="Gene3D" id="2.40.170.20">
    <property type="entry name" value="TonB-dependent receptor, beta-barrel domain"/>
    <property type="match status" value="1"/>
</dbReference>
<protein>
    <submittedName>
        <fullName evidence="9">SusC/RagA family TonB-linked outer membrane protein</fullName>
    </submittedName>
</protein>
<comment type="caution">
    <text evidence="9">The sequence shown here is derived from an EMBL/GenBank/DDBJ whole genome shotgun (WGS) entry which is preliminary data.</text>
</comment>
<accession>A0ABW5L5X1</accession>
<comment type="similarity">
    <text evidence="7">Belongs to the TonB-dependent receptor family.</text>
</comment>
<dbReference type="InterPro" id="IPR023997">
    <property type="entry name" value="TonB-dep_OMP_SusC/RagA_CS"/>
</dbReference>
<dbReference type="PROSITE" id="PS52016">
    <property type="entry name" value="TONB_DEPENDENT_REC_3"/>
    <property type="match status" value="1"/>
</dbReference>
<evidence type="ECO:0000313" key="10">
    <source>
        <dbReference type="Proteomes" id="UP001597440"/>
    </source>
</evidence>
<feature type="domain" description="TonB-dependent receptor plug" evidence="8">
    <location>
        <begin position="119"/>
        <end position="227"/>
    </location>
</feature>
<name>A0ABW5L5X1_9SPHI</name>
<evidence type="ECO:0000259" key="8">
    <source>
        <dbReference type="Pfam" id="PF07715"/>
    </source>
</evidence>
<dbReference type="InterPro" id="IPR012910">
    <property type="entry name" value="Plug_dom"/>
</dbReference>
<gene>
    <name evidence="9" type="ORF">ACFSQW_18850</name>
</gene>
<evidence type="ECO:0000256" key="2">
    <source>
        <dbReference type="ARBA" id="ARBA00022448"/>
    </source>
</evidence>
<dbReference type="InterPro" id="IPR023996">
    <property type="entry name" value="TonB-dep_OMP_SusC/RagA"/>
</dbReference>
<dbReference type="InterPro" id="IPR036942">
    <property type="entry name" value="Beta-barrel_TonB_sf"/>
</dbReference>
<dbReference type="InterPro" id="IPR037066">
    <property type="entry name" value="Plug_dom_sf"/>
</dbReference>
<dbReference type="SUPFAM" id="SSF56935">
    <property type="entry name" value="Porins"/>
    <property type="match status" value="1"/>
</dbReference>
<dbReference type="InterPro" id="IPR039426">
    <property type="entry name" value="TonB-dep_rcpt-like"/>
</dbReference>
<dbReference type="RefSeq" id="WP_210352478.1">
    <property type="nucleotide sequence ID" value="NZ_JAEQMU010000001.1"/>
</dbReference>
<keyword evidence="10" id="KW-1185">Reference proteome</keyword>
<dbReference type="NCBIfam" id="TIGR04057">
    <property type="entry name" value="SusC_RagA_signa"/>
    <property type="match status" value="1"/>
</dbReference>
<keyword evidence="3 7" id="KW-1134">Transmembrane beta strand</keyword>
<evidence type="ECO:0000313" key="9">
    <source>
        <dbReference type="EMBL" id="MFD2556462.1"/>
    </source>
</evidence>
<dbReference type="InterPro" id="IPR008969">
    <property type="entry name" value="CarboxyPept-like_regulatory"/>
</dbReference>
<keyword evidence="2 7" id="KW-0813">Transport</keyword>
<dbReference type="Gene3D" id="2.170.130.10">
    <property type="entry name" value="TonB-dependent receptor, plug domain"/>
    <property type="match status" value="1"/>
</dbReference>
<organism evidence="9 10">
    <name type="scientific">Sphingobacterium tabacisoli</name>
    <dbReference type="NCBI Taxonomy" id="2044855"/>
    <lineage>
        <taxon>Bacteria</taxon>
        <taxon>Pseudomonadati</taxon>
        <taxon>Bacteroidota</taxon>
        <taxon>Sphingobacteriia</taxon>
        <taxon>Sphingobacteriales</taxon>
        <taxon>Sphingobacteriaceae</taxon>
        <taxon>Sphingobacterium</taxon>
    </lineage>
</organism>
<proteinExistence type="inferred from homology"/>
<dbReference type="Proteomes" id="UP001597440">
    <property type="component" value="Unassembled WGS sequence"/>
</dbReference>
<keyword evidence="6 7" id="KW-0998">Cell outer membrane</keyword>
<dbReference type="Pfam" id="PF07715">
    <property type="entry name" value="Plug"/>
    <property type="match status" value="1"/>
</dbReference>
<comment type="subcellular location">
    <subcellularLocation>
        <location evidence="1 7">Cell outer membrane</location>
        <topology evidence="1 7">Multi-pass membrane protein</topology>
    </subcellularLocation>
</comment>
<dbReference type="SUPFAM" id="SSF49464">
    <property type="entry name" value="Carboxypeptidase regulatory domain-like"/>
    <property type="match status" value="1"/>
</dbReference>
<dbReference type="Pfam" id="PF13715">
    <property type="entry name" value="CarbopepD_reg_2"/>
    <property type="match status" value="1"/>
</dbReference>
<dbReference type="EMBL" id="JBHULD010000018">
    <property type="protein sequence ID" value="MFD2556462.1"/>
    <property type="molecule type" value="Genomic_DNA"/>
</dbReference>
<keyword evidence="4 7" id="KW-0812">Transmembrane</keyword>
<evidence type="ECO:0000256" key="3">
    <source>
        <dbReference type="ARBA" id="ARBA00022452"/>
    </source>
</evidence>
<evidence type="ECO:0000256" key="7">
    <source>
        <dbReference type="PROSITE-ProRule" id="PRU01360"/>
    </source>
</evidence>
<keyword evidence="5 7" id="KW-0472">Membrane</keyword>
<evidence type="ECO:0000256" key="1">
    <source>
        <dbReference type="ARBA" id="ARBA00004571"/>
    </source>
</evidence>
<evidence type="ECO:0000256" key="5">
    <source>
        <dbReference type="ARBA" id="ARBA00023136"/>
    </source>
</evidence>
<evidence type="ECO:0000256" key="4">
    <source>
        <dbReference type="ARBA" id="ARBA00022692"/>
    </source>
</evidence>
<dbReference type="NCBIfam" id="TIGR04056">
    <property type="entry name" value="OMP_RagA_SusC"/>
    <property type="match status" value="1"/>
</dbReference>
<reference evidence="10" key="1">
    <citation type="journal article" date="2019" name="Int. J. Syst. Evol. Microbiol.">
        <title>The Global Catalogue of Microorganisms (GCM) 10K type strain sequencing project: providing services to taxonomists for standard genome sequencing and annotation.</title>
        <authorList>
            <consortium name="The Broad Institute Genomics Platform"/>
            <consortium name="The Broad Institute Genome Sequencing Center for Infectious Disease"/>
            <person name="Wu L."/>
            <person name="Ma J."/>
        </authorList>
    </citation>
    <scope>NUCLEOTIDE SEQUENCE [LARGE SCALE GENOMIC DNA]</scope>
    <source>
        <strain evidence="10">KCTC 52298</strain>
    </source>
</reference>